<feature type="transmembrane region" description="Helical" evidence="5">
    <location>
        <begin position="65"/>
        <end position="86"/>
    </location>
</feature>
<dbReference type="InterPro" id="IPR000109">
    <property type="entry name" value="POT_fam"/>
</dbReference>
<evidence type="ECO:0000313" key="6">
    <source>
        <dbReference type="EMBL" id="KAJ7353285.1"/>
    </source>
</evidence>
<keyword evidence="2 5" id="KW-0812">Transmembrane</keyword>
<evidence type="ECO:0000256" key="3">
    <source>
        <dbReference type="ARBA" id="ARBA00022989"/>
    </source>
</evidence>
<dbReference type="Pfam" id="PF00854">
    <property type="entry name" value="PTR2"/>
    <property type="match status" value="1"/>
</dbReference>
<comment type="caution">
    <text evidence="6">The sequence shown here is derived from an EMBL/GenBank/DDBJ whole genome shotgun (WGS) entry which is preliminary data.</text>
</comment>
<dbReference type="AlphaFoldDB" id="A0AAD7AA74"/>
<evidence type="ECO:0000256" key="1">
    <source>
        <dbReference type="ARBA" id="ARBA00004141"/>
    </source>
</evidence>
<dbReference type="InterPro" id="IPR036259">
    <property type="entry name" value="MFS_trans_sf"/>
</dbReference>
<keyword evidence="7" id="KW-1185">Reference proteome</keyword>
<dbReference type="Proteomes" id="UP001218218">
    <property type="component" value="Unassembled WGS sequence"/>
</dbReference>
<dbReference type="GO" id="GO:0016020">
    <property type="term" value="C:membrane"/>
    <property type="evidence" value="ECO:0007669"/>
    <property type="project" value="UniProtKB-SubCell"/>
</dbReference>
<gene>
    <name evidence="6" type="ORF">DFH08DRAFT_987506</name>
</gene>
<evidence type="ECO:0000256" key="2">
    <source>
        <dbReference type="ARBA" id="ARBA00022692"/>
    </source>
</evidence>
<feature type="transmembrane region" description="Helical" evidence="5">
    <location>
        <begin position="33"/>
        <end position="53"/>
    </location>
</feature>
<evidence type="ECO:0000313" key="7">
    <source>
        <dbReference type="Proteomes" id="UP001218218"/>
    </source>
</evidence>
<name>A0AAD7AA74_9AGAR</name>
<proteinExistence type="predicted"/>
<keyword evidence="3 5" id="KW-1133">Transmembrane helix</keyword>
<dbReference type="EMBL" id="JARIHO010000011">
    <property type="protein sequence ID" value="KAJ7353285.1"/>
    <property type="molecule type" value="Genomic_DNA"/>
</dbReference>
<evidence type="ECO:0000256" key="4">
    <source>
        <dbReference type="ARBA" id="ARBA00023136"/>
    </source>
</evidence>
<dbReference type="Gene3D" id="1.20.1250.20">
    <property type="entry name" value="MFS general substrate transporter like domains"/>
    <property type="match status" value="1"/>
</dbReference>
<sequence length="246" mass="27098">MLSVPASKNLSDTEVVDSEPVRHARERAADVHGYRHILSVLVLRQALIGAYIADAHLGRYNTITVAVFIVLIRHIILIVSAVPGVIEKSQTTLDRHGLRFGTGLFKAKISPLVAEQYRRTKLFVVETKSGERIIVDPTLTVSHVYLYFHLFINIGALVGQITMYIGFWPPSRWTISVSSATTKKMCSSLVVSFSSPRVAATVGTSQCSRHKLNYFKANRNTADHSSGSAATLIQLVDVPLLIMSII</sequence>
<keyword evidence="4 5" id="KW-0472">Membrane</keyword>
<accession>A0AAD7AA74</accession>
<dbReference type="GO" id="GO:0022857">
    <property type="term" value="F:transmembrane transporter activity"/>
    <property type="evidence" value="ECO:0007669"/>
    <property type="project" value="InterPro"/>
</dbReference>
<organism evidence="6 7">
    <name type="scientific">Mycena albidolilacea</name>
    <dbReference type="NCBI Taxonomy" id="1033008"/>
    <lineage>
        <taxon>Eukaryota</taxon>
        <taxon>Fungi</taxon>
        <taxon>Dikarya</taxon>
        <taxon>Basidiomycota</taxon>
        <taxon>Agaricomycotina</taxon>
        <taxon>Agaricomycetes</taxon>
        <taxon>Agaricomycetidae</taxon>
        <taxon>Agaricales</taxon>
        <taxon>Marasmiineae</taxon>
        <taxon>Mycenaceae</taxon>
        <taxon>Mycena</taxon>
    </lineage>
</organism>
<evidence type="ECO:0000256" key="5">
    <source>
        <dbReference type="SAM" id="Phobius"/>
    </source>
</evidence>
<feature type="transmembrane region" description="Helical" evidence="5">
    <location>
        <begin position="146"/>
        <end position="167"/>
    </location>
</feature>
<comment type="subcellular location">
    <subcellularLocation>
        <location evidence="1">Membrane</location>
        <topology evidence="1">Multi-pass membrane protein</topology>
    </subcellularLocation>
</comment>
<reference evidence="6" key="1">
    <citation type="submission" date="2023-03" db="EMBL/GenBank/DDBJ databases">
        <title>Massive genome expansion in bonnet fungi (Mycena s.s.) driven by repeated elements and novel gene families across ecological guilds.</title>
        <authorList>
            <consortium name="Lawrence Berkeley National Laboratory"/>
            <person name="Harder C.B."/>
            <person name="Miyauchi S."/>
            <person name="Viragh M."/>
            <person name="Kuo A."/>
            <person name="Thoen E."/>
            <person name="Andreopoulos B."/>
            <person name="Lu D."/>
            <person name="Skrede I."/>
            <person name="Drula E."/>
            <person name="Henrissat B."/>
            <person name="Morin E."/>
            <person name="Kohler A."/>
            <person name="Barry K."/>
            <person name="LaButti K."/>
            <person name="Morin E."/>
            <person name="Salamov A."/>
            <person name="Lipzen A."/>
            <person name="Mereny Z."/>
            <person name="Hegedus B."/>
            <person name="Baldrian P."/>
            <person name="Stursova M."/>
            <person name="Weitz H."/>
            <person name="Taylor A."/>
            <person name="Grigoriev I.V."/>
            <person name="Nagy L.G."/>
            <person name="Martin F."/>
            <person name="Kauserud H."/>
        </authorList>
    </citation>
    <scope>NUCLEOTIDE SEQUENCE</scope>
    <source>
        <strain evidence="6">CBHHK002</strain>
    </source>
</reference>
<protein>
    <submittedName>
        <fullName evidence="6">Uncharacterized protein</fullName>
    </submittedName>
</protein>